<sequence>MVSYEVLNTTDTLTPDGNFSFFWHLFTLLEFVSETCKYACVPTDVFSVHVINFDLPSDIEEYVHRIGRTGRMGQPGSATSFFCDRNQNVARHLVELLRESKQPVPEWLDQRASNGGNALTGSSGGRRFGNAQGRRSGGRPNYGSLDFRSGQKASTSYVPNPQNLGLLGSGAAPLAYMG</sequence>
<evidence type="ECO:0000313" key="4">
    <source>
        <dbReference type="Proteomes" id="UP000281553"/>
    </source>
</evidence>
<feature type="region of interest" description="Disordered" evidence="1">
    <location>
        <begin position="111"/>
        <end position="158"/>
    </location>
</feature>
<keyword evidence="4" id="KW-1185">Reference proteome</keyword>
<feature type="compositionally biased region" description="Polar residues" evidence="1">
    <location>
        <begin position="111"/>
        <end position="121"/>
    </location>
</feature>
<dbReference type="PROSITE" id="PS51194">
    <property type="entry name" value="HELICASE_CTER"/>
    <property type="match status" value="1"/>
</dbReference>
<dbReference type="InterPro" id="IPR027417">
    <property type="entry name" value="P-loop_NTPase"/>
</dbReference>
<gene>
    <name evidence="3" type="ORF">DILT_LOCUS15136</name>
</gene>
<dbReference type="PANTHER" id="PTHR47958">
    <property type="entry name" value="ATP-DEPENDENT RNA HELICASE DBP3"/>
    <property type="match status" value="1"/>
</dbReference>
<accession>A0A3P7N039</accession>
<evidence type="ECO:0000256" key="1">
    <source>
        <dbReference type="SAM" id="MobiDB-lite"/>
    </source>
</evidence>
<proteinExistence type="predicted"/>
<feature type="domain" description="Helicase C-terminal" evidence="2">
    <location>
        <begin position="49"/>
        <end position="112"/>
    </location>
</feature>
<dbReference type="InterPro" id="IPR001650">
    <property type="entry name" value="Helicase_C-like"/>
</dbReference>
<reference evidence="3 4" key="1">
    <citation type="submission" date="2018-11" db="EMBL/GenBank/DDBJ databases">
        <authorList>
            <consortium name="Pathogen Informatics"/>
        </authorList>
    </citation>
    <scope>NUCLEOTIDE SEQUENCE [LARGE SCALE GENOMIC DNA]</scope>
</reference>
<dbReference type="SUPFAM" id="SSF52540">
    <property type="entry name" value="P-loop containing nucleoside triphosphate hydrolases"/>
    <property type="match status" value="1"/>
</dbReference>
<dbReference type="Gene3D" id="3.40.50.300">
    <property type="entry name" value="P-loop containing nucleotide triphosphate hydrolases"/>
    <property type="match status" value="1"/>
</dbReference>
<evidence type="ECO:0000313" key="3">
    <source>
        <dbReference type="EMBL" id="VDN28197.1"/>
    </source>
</evidence>
<dbReference type="Proteomes" id="UP000281553">
    <property type="component" value="Unassembled WGS sequence"/>
</dbReference>
<organism evidence="3 4">
    <name type="scientific">Dibothriocephalus latus</name>
    <name type="common">Fish tapeworm</name>
    <name type="synonym">Diphyllobothrium latum</name>
    <dbReference type="NCBI Taxonomy" id="60516"/>
    <lineage>
        <taxon>Eukaryota</taxon>
        <taxon>Metazoa</taxon>
        <taxon>Spiralia</taxon>
        <taxon>Lophotrochozoa</taxon>
        <taxon>Platyhelminthes</taxon>
        <taxon>Cestoda</taxon>
        <taxon>Eucestoda</taxon>
        <taxon>Diphyllobothriidea</taxon>
        <taxon>Diphyllobothriidae</taxon>
        <taxon>Dibothriocephalus</taxon>
    </lineage>
</organism>
<feature type="non-terminal residue" evidence="3">
    <location>
        <position position="178"/>
    </location>
</feature>
<dbReference type="EMBL" id="UYRU01077524">
    <property type="protein sequence ID" value="VDN28197.1"/>
    <property type="molecule type" value="Genomic_DNA"/>
</dbReference>
<dbReference type="OrthoDB" id="196131at2759"/>
<dbReference type="AlphaFoldDB" id="A0A3P7N039"/>
<evidence type="ECO:0000259" key="2">
    <source>
        <dbReference type="PROSITE" id="PS51194"/>
    </source>
</evidence>
<dbReference type="Pfam" id="PF00271">
    <property type="entry name" value="Helicase_C"/>
    <property type="match status" value="1"/>
</dbReference>
<protein>
    <recommendedName>
        <fullName evidence="2">Helicase C-terminal domain-containing protein</fullName>
    </recommendedName>
</protein>
<name>A0A3P7N039_DIBLA</name>